<evidence type="ECO:0000256" key="1">
    <source>
        <dbReference type="ARBA" id="ARBA00022516"/>
    </source>
</evidence>
<dbReference type="InterPro" id="IPR037143">
    <property type="entry name" value="4-PPantetheinyl_Trfase_dom_sf"/>
</dbReference>
<keyword evidence="1" id="KW-0444">Lipid biosynthesis</keyword>
<evidence type="ECO:0000256" key="3">
    <source>
        <dbReference type="ARBA" id="ARBA00022723"/>
    </source>
</evidence>
<evidence type="ECO:0000256" key="2">
    <source>
        <dbReference type="ARBA" id="ARBA00022679"/>
    </source>
</evidence>
<protein>
    <recommendedName>
        <fullName evidence="8">4'-phosphopantetheinyl transferase domain-containing protein</fullName>
    </recommendedName>
</protein>
<dbReference type="GO" id="GO:0000287">
    <property type="term" value="F:magnesium ion binding"/>
    <property type="evidence" value="ECO:0007669"/>
    <property type="project" value="InterPro"/>
</dbReference>
<dbReference type="InterPro" id="IPR008278">
    <property type="entry name" value="4-PPantetheinyl_Trfase_dom"/>
</dbReference>
<keyword evidence="5" id="KW-0460">Magnesium</keyword>
<dbReference type="Proteomes" id="UP000054018">
    <property type="component" value="Unassembled WGS sequence"/>
</dbReference>
<dbReference type="NCBIfam" id="TIGR00556">
    <property type="entry name" value="pantethn_trn"/>
    <property type="match status" value="1"/>
</dbReference>
<evidence type="ECO:0000256" key="4">
    <source>
        <dbReference type="ARBA" id="ARBA00022832"/>
    </source>
</evidence>
<keyword evidence="10" id="KW-1185">Reference proteome</keyword>
<dbReference type="SUPFAM" id="SSF56214">
    <property type="entry name" value="4'-phosphopantetheinyl transferase"/>
    <property type="match status" value="1"/>
</dbReference>
<dbReference type="HAMAP" id="MF_00101">
    <property type="entry name" value="AcpS"/>
    <property type="match status" value="1"/>
</dbReference>
<gene>
    <name evidence="9" type="ORF">PISMIDRAFT_301912</name>
</gene>
<name>A0A0C9ZX37_9AGAM</name>
<keyword evidence="6" id="KW-0443">Lipid metabolism</keyword>
<dbReference type="GO" id="GO:0006633">
    <property type="term" value="P:fatty acid biosynthetic process"/>
    <property type="evidence" value="ECO:0007669"/>
    <property type="project" value="UniProtKB-KW"/>
</dbReference>
<reference evidence="10" key="2">
    <citation type="submission" date="2015-01" db="EMBL/GenBank/DDBJ databases">
        <title>Evolutionary Origins and Diversification of the Mycorrhizal Mutualists.</title>
        <authorList>
            <consortium name="DOE Joint Genome Institute"/>
            <consortium name="Mycorrhizal Genomics Consortium"/>
            <person name="Kohler A."/>
            <person name="Kuo A."/>
            <person name="Nagy L.G."/>
            <person name="Floudas D."/>
            <person name="Copeland A."/>
            <person name="Barry K.W."/>
            <person name="Cichocki N."/>
            <person name="Veneault-Fourrey C."/>
            <person name="LaButti K."/>
            <person name="Lindquist E.A."/>
            <person name="Lipzen A."/>
            <person name="Lundell T."/>
            <person name="Morin E."/>
            <person name="Murat C."/>
            <person name="Riley R."/>
            <person name="Ohm R."/>
            <person name="Sun H."/>
            <person name="Tunlid A."/>
            <person name="Henrissat B."/>
            <person name="Grigoriev I.V."/>
            <person name="Hibbett D.S."/>
            <person name="Martin F."/>
        </authorList>
    </citation>
    <scope>NUCLEOTIDE SEQUENCE [LARGE SCALE GENOMIC DNA]</scope>
    <source>
        <strain evidence="10">441</strain>
    </source>
</reference>
<sequence length="142" mass="15610">MPIHGIGIDILHVPRLAALIERRGLSKLASRILSPVELDAFCSLTSQSENKRALAANERGPTEPIVRFLGVRWTVKEAAYKALYPLRPTWKELTYTSFDAKKGLKPELVYASLSPDTTPAKLHVSASHDGEHIVATVLVEQG</sequence>
<feature type="domain" description="4'-phosphopantetheinyl transferase" evidence="8">
    <location>
        <begin position="5"/>
        <end position="136"/>
    </location>
</feature>
<dbReference type="Pfam" id="PF01648">
    <property type="entry name" value="ACPS"/>
    <property type="match status" value="1"/>
</dbReference>
<dbReference type="AlphaFoldDB" id="A0A0C9ZX37"/>
<dbReference type="EMBL" id="KN833686">
    <property type="protein sequence ID" value="KIK30619.1"/>
    <property type="molecule type" value="Genomic_DNA"/>
</dbReference>
<keyword evidence="4" id="KW-0276">Fatty acid metabolism</keyword>
<dbReference type="Gene3D" id="3.90.470.20">
    <property type="entry name" value="4'-phosphopantetheinyl transferase domain"/>
    <property type="match status" value="1"/>
</dbReference>
<dbReference type="InterPro" id="IPR002582">
    <property type="entry name" value="ACPS"/>
</dbReference>
<evidence type="ECO:0000256" key="5">
    <source>
        <dbReference type="ARBA" id="ARBA00022842"/>
    </source>
</evidence>
<dbReference type="InterPro" id="IPR004568">
    <property type="entry name" value="Ppantetheine-prot_Trfase_dom"/>
</dbReference>
<evidence type="ECO:0000313" key="9">
    <source>
        <dbReference type="EMBL" id="KIK30619.1"/>
    </source>
</evidence>
<evidence type="ECO:0000256" key="6">
    <source>
        <dbReference type="ARBA" id="ARBA00023098"/>
    </source>
</evidence>
<organism evidence="9 10">
    <name type="scientific">Pisolithus microcarpus 441</name>
    <dbReference type="NCBI Taxonomy" id="765257"/>
    <lineage>
        <taxon>Eukaryota</taxon>
        <taxon>Fungi</taxon>
        <taxon>Dikarya</taxon>
        <taxon>Basidiomycota</taxon>
        <taxon>Agaricomycotina</taxon>
        <taxon>Agaricomycetes</taxon>
        <taxon>Agaricomycetidae</taxon>
        <taxon>Boletales</taxon>
        <taxon>Sclerodermatineae</taxon>
        <taxon>Pisolithaceae</taxon>
        <taxon>Pisolithus</taxon>
    </lineage>
</organism>
<reference evidence="9 10" key="1">
    <citation type="submission" date="2014-04" db="EMBL/GenBank/DDBJ databases">
        <authorList>
            <consortium name="DOE Joint Genome Institute"/>
            <person name="Kuo A."/>
            <person name="Kohler A."/>
            <person name="Costa M.D."/>
            <person name="Nagy L.G."/>
            <person name="Floudas D."/>
            <person name="Copeland A."/>
            <person name="Barry K.W."/>
            <person name="Cichocki N."/>
            <person name="Veneault-Fourrey C."/>
            <person name="LaButti K."/>
            <person name="Lindquist E.A."/>
            <person name="Lipzen A."/>
            <person name="Lundell T."/>
            <person name="Morin E."/>
            <person name="Murat C."/>
            <person name="Sun H."/>
            <person name="Tunlid A."/>
            <person name="Henrissat B."/>
            <person name="Grigoriev I.V."/>
            <person name="Hibbett D.S."/>
            <person name="Martin F."/>
            <person name="Nordberg H.P."/>
            <person name="Cantor M.N."/>
            <person name="Hua S.X."/>
        </authorList>
    </citation>
    <scope>NUCLEOTIDE SEQUENCE [LARGE SCALE GENOMIC DNA]</scope>
    <source>
        <strain evidence="9 10">441</strain>
    </source>
</reference>
<dbReference type="HOGENOM" id="CLU_089696_3_2_1"/>
<keyword evidence="3" id="KW-0479">Metal-binding</keyword>
<dbReference type="GO" id="GO:0008897">
    <property type="term" value="F:holo-[acyl-carrier-protein] synthase activity"/>
    <property type="evidence" value="ECO:0007669"/>
    <property type="project" value="InterPro"/>
</dbReference>
<keyword evidence="2" id="KW-0808">Transferase</keyword>
<evidence type="ECO:0000313" key="10">
    <source>
        <dbReference type="Proteomes" id="UP000054018"/>
    </source>
</evidence>
<accession>A0A0C9ZX37</accession>
<dbReference type="OrthoDB" id="15433at2759"/>
<proteinExistence type="inferred from homology"/>
<keyword evidence="7" id="KW-0275">Fatty acid biosynthesis</keyword>
<dbReference type="STRING" id="765257.A0A0C9ZX37"/>
<evidence type="ECO:0000259" key="8">
    <source>
        <dbReference type="Pfam" id="PF01648"/>
    </source>
</evidence>
<evidence type="ECO:0000256" key="7">
    <source>
        <dbReference type="ARBA" id="ARBA00023160"/>
    </source>
</evidence>